<sequence>MKVAELLSRLVDADPEAIVLLLPSYGDYPDAEELREVALMAETWTCERQHELDGTTRDVHYPAGREHAYGWNPQTDESWSERVVVLSPLVKSSFDGPPGESGTLSDGPFSIATLREQALQAQREMVSDGTLILENEFRERLGVSKKRLAQMLEDGSIFAVNVENTVYYPSVLVDARYDRTRLQEICRIIVPGGDSRLDLLTTRRESLGDKSPLEMLNDDGNYALLRRMAEAWAAEFSRTIVKLFDGTLEAEPSNVEATYTAMTEIDPRKPVWERASAALHEHGYEWPLGPYPEVRAFTAFVEREHGSRWTVLQRK</sequence>
<protein>
    <submittedName>
        <fullName evidence="1">Uncharacterized protein</fullName>
    </submittedName>
</protein>
<reference evidence="1 2" key="1">
    <citation type="journal article" date="2012" name="J. Bacteriol.">
        <title>Draft Genome Sequence of the Soil Bacterium Burkholderia terrae Strain BS001, Which Interacts with Fungal Surface Structures.</title>
        <authorList>
            <person name="Nazir R."/>
            <person name="Hansen M.A."/>
            <person name="Sorensen S."/>
            <person name="van Elsas J.D."/>
        </authorList>
    </citation>
    <scope>NUCLEOTIDE SEQUENCE [LARGE SCALE GENOMIC DNA]</scope>
    <source>
        <strain evidence="1 2">BS001</strain>
    </source>
</reference>
<comment type="caution">
    <text evidence="1">The sequence shown here is derived from an EMBL/GenBank/DDBJ whole genome shotgun (WGS) entry which is preliminary data.</text>
</comment>
<proteinExistence type="predicted"/>
<name>A0ABP2PSD8_9BURK</name>
<evidence type="ECO:0000313" key="2">
    <source>
        <dbReference type="Proteomes" id="UP000004980"/>
    </source>
</evidence>
<dbReference type="EMBL" id="AKAU01000079">
    <property type="protein sequence ID" value="EIN00405.1"/>
    <property type="molecule type" value="Genomic_DNA"/>
</dbReference>
<evidence type="ECO:0000313" key="1">
    <source>
        <dbReference type="EMBL" id="EIN00405.1"/>
    </source>
</evidence>
<dbReference type="Proteomes" id="UP000004980">
    <property type="component" value="Unassembled WGS sequence"/>
</dbReference>
<accession>A0ABP2PSD8</accession>
<keyword evidence="2" id="KW-1185">Reference proteome</keyword>
<organism evidence="1 2">
    <name type="scientific">Paraburkholderia hospita</name>
    <dbReference type="NCBI Taxonomy" id="169430"/>
    <lineage>
        <taxon>Bacteria</taxon>
        <taxon>Pseudomonadati</taxon>
        <taxon>Pseudomonadota</taxon>
        <taxon>Betaproteobacteria</taxon>
        <taxon>Burkholderiales</taxon>
        <taxon>Burkholderiaceae</taxon>
        <taxon>Paraburkholderia</taxon>
    </lineage>
</organism>
<dbReference type="RefSeq" id="WP_007582219.1">
    <property type="nucleotide sequence ID" value="NZ_AKAU01000079.1"/>
</dbReference>
<gene>
    <name evidence="1" type="ORF">WQE_15281</name>
</gene>